<feature type="region of interest" description="Disordered" evidence="1">
    <location>
        <begin position="139"/>
        <end position="159"/>
    </location>
</feature>
<dbReference type="EMBL" id="MCGE01000006">
    <property type="protein sequence ID" value="ORZ20444.1"/>
    <property type="molecule type" value="Genomic_DNA"/>
</dbReference>
<accession>A0A1X2IQB0</accession>
<sequence length="335" mass="38241">MSSRLMYVAMTRAKCFLYCTTATQRRQWGTVVDTDLSSFLYALPADGYQKKTPTWNSEVRSWVAQVLRLSYVEDVNLRLEDDGREFNRIATGCADYGVYGYDRYDDFNLGESQNDTQYTTDFQNATILPRDFGIMPASSLHRLLPSPPSKTSSPPNKRKMETKIKAESVYVQQQLGDKTIKVENAQQRTTLKSIFRRQTSEEKVKLEPTLTTMDLVNLKQKREAFNIKREFSSSKSTHNATFSRQQKKQKRNNTASLSFDQCVTRGLQLAGTGKSSFSMEDAIFAVENEIQDNQIESISTSKIKGNLDQQLDQLVRKGAISRIKKADSIRYFIAE</sequence>
<dbReference type="InterPro" id="IPR027417">
    <property type="entry name" value="P-loop_NTPase"/>
</dbReference>
<gene>
    <name evidence="2" type="ORF">BCR42DRAFT_208064</name>
</gene>
<feature type="region of interest" description="Disordered" evidence="1">
    <location>
        <begin position="230"/>
        <end position="255"/>
    </location>
</feature>
<reference evidence="2 3" key="1">
    <citation type="submission" date="2016-07" db="EMBL/GenBank/DDBJ databases">
        <title>Pervasive Adenine N6-methylation of Active Genes in Fungi.</title>
        <authorList>
            <consortium name="DOE Joint Genome Institute"/>
            <person name="Mondo S.J."/>
            <person name="Dannebaum R.O."/>
            <person name="Kuo R.C."/>
            <person name="Labutti K."/>
            <person name="Haridas S."/>
            <person name="Kuo A."/>
            <person name="Salamov A."/>
            <person name="Ahrendt S.R."/>
            <person name="Lipzen A."/>
            <person name="Sullivan W."/>
            <person name="Andreopoulos W.B."/>
            <person name="Clum A."/>
            <person name="Lindquist E."/>
            <person name="Daum C."/>
            <person name="Ramamoorthy G.K."/>
            <person name="Gryganskyi A."/>
            <person name="Culley D."/>
            <person name="Magnuson J.K."/>
            <person name="James T.Y."/>
            <person name="O'Malley M.A."/>
            <person name="Stajich J.E."/>
            <person name="Spatafora J.W."/>
            <person name="Visel A."/>
            <person name="Grigoriev I.V."/>
        </authorList>
    </citation>
    <scope>NUCLEOTIDE SEQUENCE [LARGE SCALE GENOMIC DNA]</scope>
    <source>
        <strain evidence="2 3">NRRL 1336</strain>
    </source>
</reference>
<dbReference type="SUPFAM" id="SSF52540">
    <property type="entry name" value="P-loop containing nucleoside triphosphate hydrolases"/>
    <property type="match status" value="1"/>
</dbReference>
<evidence type="ECO:0000256" key="1">
    <source>
        <dbReference type="SAM" id="MobiDB-lite"/>
    </source>
</evidence>
<comment type="caution">
    <text evidence="2">The sequence shown here is derived from an EMBL/GenBank/DDBJ whole genome shotgun (WGS) entry which is preliminary data.</text>
</comment>
<evidence type="ECO:0000313" key="3">
    <source>
        <dbReference type="Proteomes" id="UP000193560"/>
    </source>
</evidence>
<dbReference type="Gene3D" id="3.30.160.800">
    <property type="match status" value="1"/>
</dbReference>
<feature type="compositionally biased region" description="Low complexity" evidence="1">
    <location>
        <begin position="139"/>
        <end position="155"/>
    </location>
</feature>
<dbReference type="OrthoDB" id="2448960at2759"/>
<dbReference type="Proteomes" id="UP000193560">
    <property type="component" value="Unassembled WGS sequence"/>
</dbReference>
<keyword evidence="3" id="KW-1185">Reference proteome</keyword>
<feature type="compositionally biased region" description="Polar residues" evidence="1">
    <location>
        <begin position="233"/>
        <end position="244"/>
    </location>
</feature>
<name>A0A1X2IQB0_9FUNG</name>
<protein>
    <submittedName>
        <fullName evidence="2">Uncharacterized protein</fullName>
    </submittedName>
</protein>
<proteinExistence type="predicted"/>
<dbReference type="STRING" id="90262.A0A1X2IQB0"/>
<organism evidence="2 3">
    <name type="scientific">Absidia repens</name>
    <dbReference type="NCBI Taxonomy" id="90262"/>
    <lineage>
        <taxon>Eukaryota</taxon>
        <taxon>Fungi</taxon>
        <taxon>Fungi incertae sedis</taxon>
        <taxon>Mucoromycota</taxon>
        <taxon>Mucoromycotina</taxon>
        <taxon>Mucoromycetes</taxon>
        <taxon>Mucorales</taxon>
        <taxon>Cunninghamellaceae</taxon>
        <taxon>Absidia</taxon>
    </lineage>
</organism>
<evidence type="ECO:0000313" key="2">
    <source>
        <dbReference type="EMBL" id="ORZ20444.1"/>
    </source>
</evidence>
<dbReference type="AlphaFoldDB" id="A0A1X2IQB0"/>